<dbReference type="GO" id="GO:0016887">
    <property type="term" value="F:ATP hydrolysis activity"/>
    <property type="evidence" value="ECO:0007669"/>
    <property type="project" value="InterPro"/>
</dbReference>
<comment type="subcellular location">
    <subcellularLocation>
        <location evidence="1">Cell membrane</location>
        <topology evidence="1">Peripheral membrane protein</topology>
    </subcellularLocation>
</comment>
<evidence type="ECO:0000256" key="3">
    <source>
        <dbReference type="ARBA" id="ARBA00022741"/>
    </source>
</evidence>
<dbReference type="Proteomes" id="UP000612808">
    <property type="component" value="Unassembled WGS sequence"/>
</dbReference>
<keyword evidence="8" id="KW-1185">Reference proteome</keyword>
<dbReference type="GO" id="GO:0005524">
    <property type="term" value="F:ATP binding"/>
    <property type="evidence" value="ECO:0007669"/>
    <property type="project" value="UniProtKB-KW"/>
</dbReference>
<feature type="domain" description="ABC transporter" evidence="6">
    <location>
        <begin position="1"/>
        <end position="223"/>
    </location>
</feature>
<evidence type="ECO:0000256" key="1">
    <source>
        <dbReference type="ARBA" id="ARBA00004202"/>
    </source>
</evidence>
<dbReference type="CDD" id="cd03230">
    <property type="entry name" value="ABC_DR_subfamily_A"/>
    <property type="match status" value="1"/>
</dbReference>
<dbReference type="SUPFAM" id="SSF52540">
    <property type="entry name" value="P-loop containing nucleoside triphosphate hydrolases"/>
    <property type="match status" value="1"/>
</dbReference>
<sequence>MFAGVSKSYGAVRAVDGVDLTIPCGQTVALLGPNGAGKSTTINMMLGLFPADRGRVELFGRSPEAASAAGRVGAMLQETKLVPRVTVGELLAFVRGLYPRPLPTDDLLRVANLGGLVGRRLEKLSGGQAQRVKFAVAIAGRPDLLVLDEPTAAMDVESRREFWASMRRYSRDGHTVLFSTHYVEEADESADRVVVIAGGRLVADGSPAEVRRASTAQTVAVALPYDGAAGLERLPGVTAVEVRGDRAYLTTTEPDAVVCALVERGLLRHVEVRGARLEDAYLALTA</sequence>
<dbReference type="InterPro" id="IPR003439">
    <property type="entry name" value="ABC_transporter-like_ATP-bd"/>
</dbReference>
<dbReference type="InterPro" id="IPR050763">
    <property type="entry name" value="ABC_transporter_ATP-binding"/>
</dbReference>
<accession>A0A8J3NFQ8</accession>
<evidence type="ECO:0000313" key="8">
    <source>
        <dbReference type="Proteomes" id="UP000612808"/>
    </source>
</evidence>
<dbReference type="GO" id="GO:0005886">
    <property type="term" value="C:plasma membrane"/>
    <property type="evidence" value="ECO:0007669"/>
    <property type="project" value="UniProtKB-SubCell"/>
</dbReference>
<dbReference type="InterPro" id="IPR003593">
    <property type="entry name" value="AAA+_ATPase"/>
</dbReference>
<evidence type="ECO:0000259" key="6">
    <source>
        <dbReference type="PROSITE" id="PS50893"/>
    </source>
</evidence>
<evidence type="ECO:0000313" key="7">
    <source>
        <dbReference type="EMBL" id="GID15155.1"/>
    </source>
</evidence>
<dbReference type="EMBL" id="BOMB01000038">
    <property type="protein sequence ID" value="GID15155.1"/>
    <property type="molecule type" value="Genomic_DNA"/>
</dbReference>
<keyword evidence="2" id="KW-0813">Transport</keyword>
<dbReference type="PROSITE" id="PS00211">
    <property type="entry name" value="ABC_TRANSPORTER_1"/>
    <property type="match status" value="1"/>
</dbReference>
<dbReference type="PROSITE" id="PS50893">
    <property type="entry name" value="ABC_TRANSPORTER_2"/>
    <property type="match status" value="1"/>
</dbReference>
<dbReference type="PANTHER" id="PTHR42711:SF17">
    <property type="entry name" value="ABC TRANSPORTER ATP-BINDING PROTEIN"/>
    <property type="match status" value="1"/>
</dbReference>
<organism evidence="7 8">
    <name type="scientific">Actinocatenispora rupis</name>
    <dbReference type="NCBI Taxonomy" id="519421"/>
    <lineage>
        <taxon>Bacteria</taxon>
        <taxon>Bacillati</taxon>
        <taxon>Actinomycetota</taxon>
        <taxon>Actinomycetes</taxon>
        <taxon>Micromonosporales</taxon>
        <taxon>Micromonosporaceae</taxon>
        <taxon>Actinocatenispora</taxon>
    </lineage>
</organism>
<gene>
    <name evidence="7" type="ORF">Aru02nite_60440</name>
</gene>
<evidence type="ECO:0000256" key="5">
    <source>
        <dbReference type="ARBA" id="ARBA00023251"/>
    </source>
</evidence>
<protein>
    <submittedName>
        <fullName evidence="7">ABC transporter ATP-binding protein</fullName>
    </submittedName>
</protein>
<dbReference type="Gene3D" id="3.40.50.300">
    <property type="entry name" value="P-loop containing nucleotide triphosphate hydrolases"/>
    <property type="match status" value="1"/>
</dbReference>
<name>A0A8J3NFQ8_9ACTN</name>
<comment type="caution">
    <text evidence="7">The sequence shown here is derived from an EMBL/GenBank/DDBJ whole genome shotgun (WGS) entry which is preliminary data.</text>
</comment>
<evidence type="ECO:0000256" key="4">
    <source>
        <dbReference type="ARBA" id="ARBA00022840"/>
    </source>
</evidence>
<dbReference type="InterPro" id="IPR017871">
    <property type="entry name" value="ABC_transporter-like_CS"/>
</dbReference>
<dbReference type="SMART" id="SM00382">
    <property type="entry name" value="AAA"/>
    <property type="match status" value="1"/>
</dbReference>
<dbReference type="GO" id="GO:0046677">
    <property type="term" value="P:response to antibiotic"/>
    <property type="evidence" value="ECO:0007669"/>
    <property type="project" value="UniProtKB-KW"/>
</dbReference>
<keyword evidence="5" id="KW-0046">Antibiotic resistance</keyword>
<dbReference type="PANTHER" id="PTHR42711">
    <property type="entry name" value="ABC TRANSPORTER ATP-BINDING PROTEIN"/>
    <property type="match status" value="1"/>
</dbReference>
<dbReference type="InterPro" id="IPR027417">
    <property type="entry name" value="P-loop_NTPase"/>
</dbReference>
<dbReference type="Pfam" id="PF00005">
    <property type="entry name" value="ABC_tran"/>
    <property type="match status" value="1"/>
</dbReference>
<keyword evidence="3" id="KW-0547">Nucleotide-binding</keyword>
<evidence type="ECO:0000256" key="2">
    <source>
        <dbReference type="ARBA" id="ARBA00022448"/>
    </source>
</evidence>
<proteinExistence type="predicted"/>
<keyword evidence="4 7" id="KW-0067">ATP-binding</keyword>
<reference evidence="7" key="1">
    <citation type="submission" date="2021-01" db="EMBL/GenBank/DDBJ databases">
        <title>Whole genome shotgun sequence of Actinocatenispora rupis NBRC 107355.</title>
        <authorList>
            <person name="Komaki H."/>
            <person name="Tamura T."/>
        </authorList>
    </citation>
    <scope>NUCLEOTIDE SEQUENCE</scope>
    <source>
        <strain evidence="7">NBRC 107355</strain>
    </source>
</reference>
<dbReference type="AlphaFoldDB" id="A0A8J3NFQ8"/>